<accession>A0AA40DA08</accession>
<comment type="caution">
    <text evidence="1">The sequence shown here is derived from an EMBL/GenBank/DDBJ whole genome shotgun (WGS) entry which is preliminary data.</text>
</comment>
<proteinExistence type="predicted"/>
<dbReference type="EMBL" id="JAULSY010000101">
    <property type="protein sequence ID" value="KAK0665800.1"/>
    <property type="molecule type" value="Genomic_DNA"/>
</dbReference>
<protein>
    <submittedName>
        <fullName evidence="1">Uncharacterized protein</fullName>
    </submittedName>
</protein>
<organism evidence="1 2">
    <name type="scientific">Cercophora samala</name>
    <dbReference type="NCBI Taxonomy" id="330535"/>
    <lineage>
        <taxon>Eukaryota</taxon>
        <taxon>Fungi</taxon>
        <taxon>Dikarya</taxon>
        <taxon>Ascomycota</taxon>
        <taxon>Pezizomycotina</taxon>
        <taxon>Sordariomycetes</taxon>
        <taxon>Sordariomycetidae</taxon>
        <taxon>Sordariales</taxon>
        <taxon>Lasiosphaeriaceae</taxon>
        <taxon>Cercophora</taxon>
    </lineage>
</organism>
<keyword evidence="2" id="KW-1185">Reference proteome</keyword>
<name>A0AA40DA08_9PEZI</name>
<evidence type="ECO:0000313" key="2">
    <source>
        <dbReference type="Proteomes" id="UP001174997"/>
    </source>
</evidence>
<dbReference type="Proteomes" id="UP001174997">
    <property type="component" value="Unassembled WGS sequence"/>
</dbReference>
<sequence>MPGSSRTYVHVWYCDDCHFGPLNISIDAHCVNCGHQRCSYCKVETHKAPRNS</sequence>
<gene>
    <name evidence="1" type="ORF">QBC41DRAFT_8722</name>
</gene>
<evidence type="ECO:0000313" key="1">
    <source>
        <dbReference type="EMBL" id="KAK0665800.1"/>
    </source>
</evidence>
<dbReference type="AlphaFoldDB" id="A0AA40DA08"/>
<reference evidence="1" key="1">
    <citation type="submission" date="2023-06" db="EMBL/GenBank/DDBJ databases">
        <title>Genome-scale phylogeny and comparative genomics of the fungal order Sordariales.</title>
        <authorList>
            <consortium name="Lawrence Berkeley National Laboratory"/>
            <person name="Hensen N."/>
            <person name="Bonometti L."/>
            <person name="Westerberg I."/>
            <person name="Brannstrom I.O."/>
            <person name="Guillou S."/>
            <person name="Cros-Aarteil S."/>
            <person name="Calhoun S."/>
            <person name="Haridas S."/>
            <person name="Kuo A."/>
            <person name="Mondo S."/>
            <person name="Pangilinan J."/>
            <person name="Riley R."/>
            <person name="Labutti K."/>
            <person name="Andreopoulos B."/>
            <person name="Lipzen A."/>
            <person name="Chen C."/>
            <person name="Yanf M."/>
            <person name="Daum C."/>
            <person name="Ng V."/>
            <person name="Clum A."/>
            <person name="Steindorff A."/>
            <person name="Ohm R."/>
            <person name="Martin F."/>
            <person name="Silar P."/>
            <person name="Natvig D."/>
            <person name="Lalanne C."/>
            <person name="Gautier V."/>
            <person name="Ament-Velasquez S.L."/>
            <person name="Kruys A."/>
            <person name="Hutchinson M.I."/>
            <person name="Powell A.J."/>
            <person name="Barry K."/>
            <person name="Miller A.N."/>
            <person name="Grigoriev I.V."/>
            <person name="Debuchy R."/>
            <person name="Gladieux P."/>
            <person name="Thoren M.H."/>
            <person name="Johannesson H."/>
        </authorList>
    </citation>
    <scope>NUCLEOTIDE SEQUENCE</scope>
    <source>
        <strain evidence="1">CBS 307.81</strain>
    </source>
</reference>